<dbReference type="RefSeq" id="WP_345331497.1">
    <property type="nucleotide sequence ID" value="NZ_BAABJI010000002.1"/>
</dbReference>
<dbReference type="EMBL" id="BAABJI010000002">
    <property type="protein sequence ID" value="GAA4919888.1"/>
    <property type="molecule type" value="Genomic_DNA"/>
</dbReference>
<evidence type="ECO:0000313" key="3">
    <source>
        <dbReference type="Proteomes" id="UP001501436"/>
    </source>
</evidence>
<organism evidence="2 3">
    <name type="scientific">Mucilaginibacter defluvii</name>
    <dbReference type="NCBI Taxonomy" id="1196019"/>
    <lineage>
        <taxon>Bacteria</taxon>
        <taxon>Pseudomonadati</taxon>
        <taxon>Bacteroidota</taxon>
        <taxon>Sphingobacteriia</taxon>
        <taxon>Sphingobacteriales</taxon>
        <taxon>Sphingobacteriaceae</taxon>
        <taxon>Mucilaginibacter</taxon>
    </lineage>
</organism>
<proteinExistence type="predicted"/>
<feature type="domain" description="Haem-binding" evidence="1">
    <location>
        <begin position="13"/>
        <end position="148"/>
    </location>
</feature>
<keyword evidence="3" id="KW-1185">Reference proteome</keyword>
<reference evidence="3" key="1">
    <citation type="journal article" date="2019" name="Int. J. Syst. Evol. Microbiol.">
        <title>The Global Catalogue of Microorganisms (GCM) 10K type strain sequencing project: providing services to taxonomists for standard genome sequencing and annotation.</title>
        <authorList>
            <consortium name="The Broad Institute Genomics Platform"/>
            <consortium name="The Broad Institute Genome Sequencing Center for Infectious Disease"/>
            <person name="Wu L."/>
            <person name="Ma J."/>
        </authorList>
    </citation>
    <scope>NUCLEOTIDE SEQUENCE [LARGE SCALE GENOMIC DNA]</scope>
    <source>
        <strain evidence="3">JCM 18283</strain>
    </source>
</reference>
<protein>
    <submittedName>
        <fullName evidence="2">Heme-binding domain-containing protein</fullName>
    </submittedName>
</protein>
<accession>A0ABP9FWX6</accession>
<dbReference type="InterPro" id="IPR025992">
    <property type="entry name" value="Haem-bd"/>
</dbReference>
<sequence length="153" mass="17675">MRRFIKVTLLGIGILLIIAQLIPRHWNTTSAPQPNDISRVYSVPPNVTALLKNSCYDCHSNNTRYPWYANIQPVRYMLDRHISEGKDELNFNEFGTYSSRKKRSKLRSIGNSLEEKSMPLKSYLLIHHSAELSAQESTVIQDWLKNVNEADEK</sequence>
<name>A0ABP9FWX6_9SPHI</name>
<comment type="caution">
    <text evidence="2">The sequence shown here is derived from an EMBL/GenBank/DDBJ whole genome shotgun (WGS) entry which is preliminary data.</text>
</comment>
<evidence type="ECO:0000259" key="1">
    <source>
        <dbReference type="SMART" id="SM01235"/>
    </source>
</evidence>
<gene>
    <name evidence="2" type="ORF">GCM10023313_24510</name>
</gene>
<dbReference type="Pfam" id="PF14376">
    <property type="entry name" value="Haem_bd"/>
    <property type="match status" value="1"/>
</dbReference>
<dbReference type="SMART" id="SM01235">
    <property type="entry name" value="Haem_bd"/>
    <property type="match status" value="1"/>
</dbReference>
<dbReference type="Proteomes" id="UP001501436">
    <property type="component" value="Unassembled WGS sequence"/>
</dbReference>
<evidence type="ECO:0000313" key="2">
    <source>
        <dbReference type="EMBL" id="GAA4919888.1"/>
    </source>
</evidence>